<dbReference type="GO" id="GO:0004633">
    <property type="term" value="F:phosphopantothenoylcysteine decarboxylase activity"/>
    <property type="evidence" value="ECO:0007669"/>
    <property type="project" value="TreeGrafter"/>
</dbReference>
<proteinExistence type="predicted"/>
<dbReference type="Proteomes" id="UP000186104">
    <property type="component" value="Chromosome"/>
</dbReference>
<dbReference type="RefSeq" id="WP_067470703.1">
    <property type="nucleotide sequence ID" value="NZ_CP015961.1"/>
</dbReference>
<dbReference type="AlphaFoldDB" id="A0A173LPU0"/>
<dbReference type="GO" id="GO:0010181">
    <property type="term" value="F:FMN binding"/>
    <property type="evidence" value="ECO:0007669"/>
    <property type="project" value="TreeGrafter"/>
</dbReference>
<evidence type="ECO:0000313" key="2">
    <source>
        <dbReference type="EMBL" id="ANI93511.1"/>
    </source>
</evidence>
<evidence type="ECO:0000259" key="1">
    <source>
        <dbReference type="Pfam" id="PF02441"/>
    </source>
</evidence>
<dbReference type="GO" id="GO:0015937">
    <property type="term" value="P:coenzyme A biosynthetic process"/>
    <property type="evidence" value="ECO:0007669"/>
    <property type="project" value="TreeGrafter"/>
</dbReference>
<dbReference type="PANTHER" id="PTHR14359:SF6">
    <property type="entry name" value="PHOSPHOPANTOTHENOYLCYSTEINE DECARBOXYLASE"/>
    <property type="match status" value="1"/>
</dbReference>
<dbReference type="STRING" id="499555.BJL86_2751"/>
<dbReference type="InterPro" id="IPR036551">
    <property type="entry name" value="Flavin_trans-like"/>
</dbReference>
<name>A0A173LPU0_9ACTN</name>
<reference evidence="2 3" key="1">
    <citation type="submission" date="2016-06" db="EMBL/GenBank/DDBJ databases">
        <title>Complete genome sequence of a saline-alkali tolerant type strain Dietzia timorensis ID05-A0528T.</title>
        <authorList>
            <person name="Wu X."/>
        </authorList>
    </citation>
    <scope>NUCLEOTIDE SEQUENCE [LARGE SCALE GENOMIC DNA]</scope>
    <source>
        <strain evidence="2 3">ID05-A0528</strain>
    </source>
</reference>
<feature type="domain" description="Flavoprotein" evidence="1">
    <location>
        <begin position="1"/>
        <end position="147"/>
    </location>
</feature>
<organism evidence="2 3">
    <name type="scientific">Dietzia timorensis</name>
    <dbReference type="NCBI Taxonomy" id="499555"/>
    <lineage>
        <taxon>Bacteria</taxon>
        <taxon>Bacillati</taxon>
        <taxon>Actinomycetota</taxon>
        <taxon>Actinomycetes</taxon>
        <taxon>Mycobacteriales</taxon>
        <taxon>Dietziaceae</taxon>
        <taxon>Dietzia</taxon>
    </lineage>
</organism>
<evidence type="ECO:0000313" key="3">
    <source>
        <dbReference type="Proteomes" id="UP000186104"/>
    </source>
</evidence>
<gene>
    <name evidence="2" type="ORF">BJL86_2751</name>
</gene>
<keyword evidence="3" id="KW-1185">Reference proteome</keyword>
<dbReference type="OrthoDB" id="4578483at2"/>
<dbReference type="InterPro" id="IPR003382">
    <property type="entry name" value="Flavoprotein"/>
</dbReference>
<dbReference type="EMBL" id="CP015961">
    <property type="protein sequence ID" value="ANI93511.1"/>
    <property type="molecule type" value="Genomic_DNA"/>
</dbReference>
<dbReference type="PANTHER" id="PTHR14359">
    <property type="entry name" value="HOMO-OLIGOMERIC FLAVIN CONTAINING CYS DECARBOXYLASE FAMILY"/>
    <property type="match status" value="1"/>
</dbReference>
<accession>A0A173LPU0</accession>
<protein>
    <submittedName>
        <fullName evidence="2">Cypemycin decarboxylase</fullName>
    </submittedName>
</protein>
<dbReference type="Pfam" id="PF02441">
    <property type="entry name" value="Flavoprotein"/>
    <property type="match status" value="1"/>
</dbReference>
<sequence length="178" mass="19201">MRLAIVVTGALSASFIPYWANWLSLTRSDVIPHYLISSAAEKFVSAGAVRAISNARVDIDDWNVHDDALHVELGDWMDAMLAYPCSFDYFAKTATGIVDRPSLLAKACSNVPLVLAPGLPPGAVEGPVYRRHLEALRKRDDITVVPPTPARSTSSRRSAYSAAPLGDCLVALNESHVA</sequence>
<dbReference type="SUPFAM" id="SSF52507">
    <property type="entry name" value="Homo-oligomeric flavin-containing Cys decarboxylases, HFCD"/>
    <property type="match status" value="1"/>
</dbReference>
<dbReference type="Gene3D" id="3.40.50.1950">
    <property type="entry name" value="Flavin prenyltransferase-like"/>
    <property type="match status" value="1"/>
</dbReference>
<dbReference type="KEGG" id="dtm:BJL86_2751"/>
<dbReference type="GO" id="GO:0071513">
    <property type="term" value="C:phosphopantothenoylcysteine decarboxylase complex"/>
    <property type="evidence" value="ECO:0007669"/>
    <property type="project" value="TreeGrafter"/>
</dbReference>